<reference evidence="3" key="1">
    <citation type="submission" date="2015-10" db="EMBL/GenBank/DDBJ databases">
        <authorList>
            <person name="Luecker S."/>
            <person name="Luecker S."/>
        </authorList>
    </citation>
    <scope>NUCLEOTIDE SEQUENCE [LARGE SCALE GENOMIC DNA]</scope>
</reference>
<gene>
    <name evidence="2" type="ORF">COMA2_240052</name>
</gene>
<keyword evidence="1" id="KW-1133">Transmembrane helix</keyword>
<keyword evidence="1" id="KW-0812">Transmembrane</keyword>
<name>A0A0S4LIR3_9BACT</name>
<protein>
    <submittedName>
        <fullName evidence="2">Uncharacterized protein</fullName>
    </submittedName>
</protein>
<dbReference type="AlphaFoldDB" id="A0A0S4LIR3"/>
<feature type="transmembrane region" description="Helical" evidence="1">
    <location>
        <begin position="12"/>
        <end position="32"/>
    </location>
</feature>
<keyword evidence="3" id="KW-1185">Reference proteome</keyword>
<evidence type="ECO:0000256" key="1">
    <source>
        <dbReference type="SAM" id="Phobius"/>
    </source>
</evidence>
<dbReference type="Proteomes" id="UP000198736">
    <property type="component" value="Unassembled WGS sequence"/>
</dbReference>
<sequence>MELSEWTTEWQLDWVSSLLGLLDLVLLILIAGSDDARSQAR</sequence>
<organism evidence="2 3">
    <name type="scientific">Candidatus Nitrospira nitrificans</name>
    <dbReference type="NCBI Taxonomy" id="1742973"/>
    <lineage>
        <taxon>Bacteria</taxon>
        <taxon>Pseudomonadati</taxon>
        <taxon>Nitrospirota</taxon>
        <taxon>Nitrospiria</taxon>
        <taxon>Nitrospirales</taxon>
        <taxon>Nitrospiraceae</taxon>
        <taxon>Nitrospira</taxon>
    </lineage>
</organism>
<evidence type="ECO:0000313" key="3">
    <source>
        <dbReference type="Proteomes" id="UP000198736"/>
    </source>
</evidence>
<evidence type="ECO:0000313" key="2">
    <source>
        <dbReference type="EMBL" id="CUS36602.1"/>
    </source>
</evidence>
<accession>A0A0S4LIR3</accession>
<dbReference type="EMBL" id="CZPZ01000017">
    <property type="protein sequence ID" value="CUS36602.1"/>
    <property type="molecule type" value="Genomic_DNA"/>
</dbReference>
<proteinExistence type="predicted"/>
<keyword evidence="1" id="KW-0472">Membrane</keyword>